<reference evidence="2 3" key="1">
    <citation type="submission" date="2017-09" db="EMBL/GenBank/DDBJ databases">
        <title>Depth-based differentiation of microbial function through sediment-hosted aquifers and enrichment of novel symbionts in the deep terrestrial subsurface.</title>
        <authorList>
            <person name="Probst A.J."/>
            <person name="Ladd B."/>
            <person name="Jarett J.K."/>
            <person name="Geller-Mcgrath D.E."/>
            <person name="Sieber C.M."/>
            <person name="Emerson J.B."/>
            <person name="Anantharaman K."/>
            <person name="Thomas B.C."/>
            <person name="Malmstrom R."/>
            <person name="Stieglmeier M."/>
            <person name="Klingl A."/>
            <person name="Woyke T."/>
            <person name="Ryan C.M."/>
            <person name="Banfield J.F."/>
        </authorList>
    </citation>
    <scope>NUCLEOTIDE SEQUENCE [LARGE SCALE GENOMIC DNA]</scope>
    <source>
        <strain evidence="2">CG23_combo_of_CG06-09_8_20_14_all_38_19</strain>
    </source>
</reference>
<evidence type="ECO:0000313" key="2">
    <source>
        <dbReference type="EMBL" id="PIP23595.1"/>
    </source>
</evidence>
<keyword evidence="1" id="KW-0812">Transmembrane</keyword>
<comment type="caution">
    <text evidence="2">The sequence shown here is derived from an EMBL/GenBank/DDBJ whole genome shotgun (WGS) entry which is preliminary data.</text>
</comment>
<sequence length="160" mass="18688">MNLFKNTVKIILLIGIVIFIYSYSQKGKLPKKEEILPELYQEPIQTETEKPPFKVERGGIIYDITPLFNYELYGLVVSEHNSKSWLDYYHEEWKDFINFKDVCVVWGDNVETEVYQELKFHNGSFTCYIDSKSGADKTAVFQKFKDSALSNNHLLSKTIL</sequence>
<evidence type="ECO:0000256" key="1">
    <source>
        <dbReference type="SAM" id="Phobius"/>
    </source>
</evidence>
<proteinExistence type="predicted"/>
<dbReference type="EMBL" id="PCRP01000039">
    <property type="protein sequence ID" value="PIP23595.1"/>
    <property type="molecule type" value="Genomic_DNA"/>
</dbReference>
<evidence type="ECO:0000313" key="3">
    <source>
        <dbReference type="Proteomes" id="UP000230273"/>
    </source>
</evidence>
<gene>
    <name evidence="2" type="ORF">COX36_02470</name>
</gene>
<name>A0A2G9YWH4_9BACT</name>
<dbReference type="Proteomes" id="UP000230273">
    <property type="component" value="Unassembled WGS sequence"/>
</dbReference>
<feature type="transmembrane region" description="Helical" evidence="1">
    <location>
        <begin position="6"/>
        <end position="23"/>
    </location>
</feature>
<keyword evidence="1" id="KW-0472">Membrane</keyword>
<keyword evidence="1" id="KW-1133">Transmembrane helix</keyword>
<accession>A0A2G9YWH4</accession>
<organism evidence="2 3">
    <name type="scientific">Candidatus Nealsonbacteria bacterium CG23_combo_of_CG06-09_8_20_14_all_38_19</name>
    <dbReference type="NCBI Taxonomy" id="1974721"/>
    <lineage>
        <taxon>Bacteria</taxon>
        <taxon>Candidatus Nealsoniibacteriota</taxon>
    </lineage>
</organism>
<protein>
    <submittedName>
        <fullName evidence="2">Uncharacterized protein</fullName>
    </submittedName>
</protein>
<dbReference type="AlphaFoldDB" id="A0A2G9YWH4"/>